<proteinExistence type="predicted"/>
<dbReference type="Proteomes" id="UP001157006">
    <property type="component" value="Chromosome 6"/>
</dbReference>
<sequence>MKCDKVRRSTRVVAEATKASLECDRSTSLNTNPLSSLNLYGAALIPRHSDSISIASLFLQAFSLQPLLLRMKTTPSSSSQISTESALPSSTSNFLSLLTKFPFLYHNIHLHLSQSRLRFNTP</sequence>
<accession>A0AAV1B4I6</accession>
<protein>
    <submittedName>
        <fullName evidence="1">Uncharacterized protein</fullName>
    </submittedName>
</protein>
<dbReference type="EMBL" id="OX451741">
    <property type="protein sequence ID" value="CAI8617241.1"/>
    <property type="molecule type" value="Genomic_DNA"/>
</dbReference>
<organism evidence="1 2">
    <name type="scientific">Vicia faba</name>
    <name type="common">Broad bean</name>
    <name type="synonym">Faba vulgaris</name>
    <dbReference type="NCBI Taxonomy" id="3906"/>
    <lineage>
        <taxon>Eukaryota</taxon>
        <taxon>Viridiplantae</taxon>
        <taxon>Streptophyta</taxon>
        <taxon>Embryophyta</taxon>
        <taxon>Tracheophyta</taxon>
        <taxon>Spermatophyta</taxon>
        <taxon>Magnoliopsida</taxon>
        <taxon>eudicotyledons</taxon>
        <taxon>Gunneridae</taxon>
        <taxon>Pentapetalae</taxon>
        <taxon>rosids</taxon>
        <taxon>fabids</taxon>
        <taxon>Fabales</taxon>
        <taxon>Fabaceae</taxon>
        <taxon>Papilionoideae</taxon>
        <taxon>50 kb inversion clade</taxon>
        <taxon>NPAAA clade</taxon>
        <taxon>Hologalegina</taxon>
        <taxon>IRL clade</taxon>
        <taxon>Fabeae</taxon>
        <taxon>Vicia</taxon>
    </lineage>
</organism>
<name>A0AAV1B4I6_VICFA</name>
<evidence type="ECO:0000313" key="1">
    <source>
        <dbReference type="EMBL" id="CAI8617241.1"/>
    </source>
</evidence>
<dbReference type="AlphaFoldDB" id="A0AAV1B4I6"/>
<reference evidence="1 2" key="1">
    <citation type="submission" date="2023-01" db="EMBL/GenBank/DDBJ databases">
        <authorList>
            <person name="Kreplak J."/>
        </authorList>
    </citation>
    <scope>NUCLEOTIDE SEQUENCE [LARGE SCALE GENOMIC DNA]</scope>
</reference>
<evidence type="ECO:0000313" key="2">
    <source>
        <dbReference type="Proteomes" id="UP001157006"/>
    </source>
</evidence>
<keyword evidence="2" id="KW-1185">Reference proteome</keyword>
<gene>
    <name evidence="1" type="ORF">VFH_VI066120</name>
</gene>